<reference evidence="6 7" key="1">
    <citation type="submission" date="2018-05" db="EMBL/GenBank/DDBJ databases">
        <title>Leucothrix arctica sp. nov., isolated from Arctic seawater.</title>
        <authorList>
            <person name="Choi A."/>
            <person name="Baek K."/>
        </authorList>
    </citation>
    <scope>NUCLEOTIDE SEQUENCE [LARGE SCALE GENOMIC DNA]</scope>
    <source>
        <strain evidence="6 7">IMCC9719</strain>
    </source>
</reference>
<name>A0A317CT83_9GAMM</name>
<dbReference type="Pfam" id="PF13411">
    <property type="entry name" value="MerR_1"/>
    <property type="match status" value="1"/>
</dbReference>
<comment type="caution">
    <text evidence="6">The sequence shown here is derived from an EMBL/GenBank/DDBJ whole genome shotgun (WGS) entry which is preliminary data.</text>
</comment>
<evidence type="ECO:0000259" key="5">
    <source>
        <dbReference type="PROSITE" id="PS50937"/>
    </source>
</evidence>
<dbReference type="InterPro" id="IPR000551">
    <property type="entry name" value="MerR-type_HTH_dom"/>
</dbReference>
<dbReference type="Proteomes" id="UP000245506">
    <property type="component" value="Unassembled WGS sequence"/>
</dbReference>
<keyword evidence="1" id="KW-0678">Repressor</keyword>
<protein>
    <submittedName>
        <fullName evidence="6">Transcriptional regulator</fullName>
    </submittedName>
</protein>
<evidence type="ECO:0000313" key="7">
    <source>
        <dbReference type="Proteomes" id="UP000245506"/>
    </source>
</evidence>
<dbReference type="AlphaFoldDB" id="A0A317CT83"/>
<dbReference type="PROSITE" id="PS50937">
    <property type="entry name" value="HTH_MERR_2"/>
    <property type="match status" value="1"/>
</dbReference>
<dbReference type="GO" id="GO:0003677">
    <property type="term" value="F:DNA binding"/>
    <property type="evidence" value="ECO:0007669"/>
    <property type="project" value="UniProtKB-KW"/>
</dbReference>
<keyword evidence="7" id="KW-1185">Reference proteome</keyword>
<sequence>MFIGQVSKSTGATRKAIRHYESIGLIATPERKGSYRFYSDHDVTVILMIRQAQSLGFSLSELKEVVSKKTTEKKLPFDLICALIDSKKLALQKQAEQLLTQATNLENFKADLLKTLS</sequence>
<evidence type="ECO:0000256" key="1">
    <source>
        <dbReference type="ARBA" id="ARBA00022491"/>
    </source>
</evidence>
<gene>
    <name evidence="6" type="ORF">DKT75_00790</name>
</gene>
<dbReference type="PRINTS" id="PR00040">
    <property type="entry name" value="HTHMERR"/>
</dbReference>
<keyword evidence="2" id="KW-0805">Transcription regulation</keyword>
<dbReference type="GO" id="GO:0003700">
    <property type="term" value="F:DNA-binding transcription factor activity"/>
    <property type="evidence" value="ECO:0007669"/>
    <property type="project" value="InterPro"/>
</dbReference>
<evidence type="ECO:0000313" key="6">
    <source>
        <dbReference type="EMBL" id="PWQ99640.1"/>
    </source>
</evidence>
<dbReference type="SUPFAM" id="SSF46955">
    <property type="entry name" value="Putative DNA-binding domain"/>
    <property type="match status" value="1"/>
</dbReference>
<dbReference type="Gene3D" id="1.10.1660.10">
    <property type="match status" value="1"/>
</dbReference>
<keyword evidence="4" id="KW-0804">Transcription</keyword>
<dbReference type="EMBL" id="QGKL01000004">
    <property type="protein sequence ID" value="PWQ99640.1"/>
    <property type="molecule type" value="Genomic_DNA"/>
</dbReference>
<evidence type="ECO:0000256" key="4">
    <source>
        <dbReference type="ARBA" id="ARBA00023163"/>
    </source>
</evidence>
<dbReference type="SMART" id="SM00422">
    <property type="entry name" value="HTH_MERR"/>
    <property type="match status" value="1"/>
</dbReference>
<dbReference type="PANTHER" id="PTHR30204:SF69">
    <property type="entry name" value="MERR-FAMILY TRANSCRIPTIONAL REGULATOR"/>
    <property type="match status" value="1"/>
</dbReference>
<dbReference type="RefSeq" id="WP_109821535.1">
    <property type="nucleotide sequence ID" value="NZ_QGKL01000004.1"/>
</dbReference>
<feature type="domain" description="HTH merR-type" evidence="5">
    <location>
        <begin position="1"/>
        <end position="68"/>
    </location>
</feature>
<dbReference type="InterPro" id="IPR047057">
    <property type="entry name" value="MerR_fam"/>
</dbReference>
<proteinExistence type="predicted"/>
<organism evidence="6 7">
    <name type="scientific">Leucothrix arctica</name>
    <dbReference type="NCBI Taxonomy" id="1481894"/>
    <lineage>
        <taxon>Bacteria</taxon>
        <taxon>Pseudomonadati</taxon>
        <taxon>Pseudomonadota</taxon>
        <taxon>Gammaproteobacteria</taxon>
        <taxon>Thiotrichales</taxon>
        <taxon>Thiotrichaceae</taxon>
        <taxon>Leucothrix</taxon>
    </lineage>
</organism>
<evidence type="ECO:0000256" key="2">
    <source>
        <dbReference type="ARBA" id="ARBA00023015"/>
    </source>
</evidence>
<dbReference type="OrthoDB" id="9808480at2"/>
<dbReference type="InterPro" id="IPR009061">
    <property type="entry name" value="DNA-bd_dom_put_sf"/>
</dbReference>
<accession>A0A317CT83</accession>
<dbReference type="PANTHER" id="PTHR30204">
    <property type="entry name" value="REDOX-CYCLING DRUG-SENSING TRANSCRIPTIONAL ACTIVATOR SOXR"/>
    <property type="match status" value="1"/>
</dbReference>
<evidence type="ECO:0000256" key="3">
    <source>
        <dbReference type="ARBA" id="ARBA00023125"/>
    </source>
</evidence>
<keyword evidence="3" id="KW-0238">DNA-binding</keyword>